<feature type="domain" description="ChrB C-terminal" evidence="1">
    <location>
        <begin position="177"/>
        <end position="302"/>
    </location>
</feature>
<organism evidence="3 4">
    <name type="scientific">Salinimonas sediminis</name>
    <dbReference type="NCBI Taxonomy" id="2303538"/>
    <lineage>
        <taxon>Bacteria</taxon>
        <taxon>Pseudomonadati</taxon>
        <taxon>Pseudomonadota</taxon>
        <taxon>Gammaproteobacteria</taxon>
        <taxon>Alteromonadales</taxon>
        <taxon>Alteromonadaceae</taxon>
        <taxon>Alteromonas/Salinimonas group</taxon>
        <taxon>Salinimonas</taxon>
    </lineage>
</organism>
<evidence type="ECO:0000259" key="1">
    <source>
        <dbReference type="Pfam" id="PF09828"/>
    </source>
</evidence>
<sequence length="309" mass="34680">MSWILLILSLPTENATVRMRAWRAIKALGAVSLRDGVYLLPAISDHAEKLEAIAQDVRDNGGTAHVLHANDPETEAFPALFDRSEDYESLDSAMADLRAKLLPETAMEVMKETRKLRKSFTRLSAIDFFPGAARDRIDTALKQLESDANRVLSPDEPQPEPRTIRRLDRADYQGRLWATRRRPWVDRLASAWLIGRFIDPSARFLWLASPDDCPDEALGFDFDGATFTHVEEKVTFETLLASFDLDSPALLRLGKLVHYLDVGGHQPPEAAGVECVLIGLRETHSDDDQLLQAANQVFDSLLVTYVKEQ</sequence>
<evidence type="ECO:0000313" key="4">
    <source>
        <dbReference type="Proteomes" id="UP000262073"/>
    </source>
</evidence>
<dbReference type="InterPro" id="IPR018634">
    <property type="entry name" value="ChrB_C"/>
</dbReference>
<dbReference type="KEGG" id="salm:D0Y50_10020"/>
<dbReference type="Pfam" id="PF20229">
    <property type="entry name" value="ChrB_N"/>
    <property type="match status" value="1"/>
</dbReference>
<dbReference type="RefSeq" id="WP_020744759.1">
    <property type="nucleotide sequence ID" value="NZ_CP031769.1"/>
</dbReference>
<dbReference type="OrthoDB" id="6605953at2"/>
<gene>
    <name evidence="3" type="ORF">D0Y50_10020</name>
</gene>
<evidence type="ECO:0000313" key="3">
    <source>
        <dbReference type="EMBL" id="AXR06679.1"/>
    </source>
</evidence>
<dbReference type="AlphaFoldDB" id="A0A346NMC2"/>
<reference evidence="3 4" key="1">
    <citation type="submission" date="2018-08" db="EMBL/GenBank/DDBJ databases">
        <title>Salinimonas sediminis sp. nov., a piezophilic bacterium isolated from a deep-sea sediment sample from the New Britain Trench.</title>
        <authorList>
            <person name="Cao J."/>
        </authorList>
    </citation>
    <scope>NUCLEOTIDE SEQUENCE [LARGE SCALE GENOMIC DNA]</scope>
    <source>
        <strain evidence="3 4">N102</strain>
    </source>
</reference>
<dbReference type="EMBL" id="CP031769">
    <property type="protein sequence ID" value="AXR06679.1"/>
    <property type="molecule type" value="Genomic_DNA"/>
</dbReference>
<dbReference type="Proteomes" id="UP000262073">
    <property type="component" value="Chromosome"/>
</dbReference>
<evidence type="ECO:0000259" key="2">
    <source>
        <dbReference type="Pfam" id="PF20229"/>
    </source>
</evidence>
<proteinExistence type="predicted"/>
<feature type="domain" description="ChrB N-terminal" evidence="2">
    <location>
        <begin position="18"/>
        <end position="108"/>
    </location>
</feature>
<protein>
    <submittedName>
        <fullName evidence="3">Chromate resistance protein</fullName>
    </submittedName>
</protein>
<keyword evidence="4" id="KW-1185">Reference proteome</keyword>
<dbReference type="InterPro" id="IPR046858">
    <property type="entry name" value="ChrB_N"/>
</dbReference>
<dbReference type="Pfam" id="PF09828">
    <property type="entry name" value="ChrB_C"/>
    <property type="match status" value="1"/>
</dbReference>
<accession>A0A346NMC2</accession>
<name>A0A346NMC2_9ALTE</name>